<evidence type="ECO:0000313" key="2">
    <source>
        <dbReference type="EMBL" id="KAF1943385.1"/>
    </source>
</evidence>
<sequence length="99" mass="10845">MPSGASPLSKSWSSRTARSIEVCLANTLKKFIPTSIQVSNKNSMPSRTMVYATQVSAPADGDFPLPLPPAPADEKKKKKNKKKSKEDKKEEKKEQPSGK</sequence>
<feature type="compositionally biased region" description="Basic and acidic residues" evidence="1">
    <location>
        <begin position="84"/>
        <end position="99"/>
    </location>
</feature>
<organism evidence="2 3">
    <name type="scientific">Clathrospora elynae</name>
    <dbReference type="NCBI Taxonomy" id="706981"/>
    <lineage>
        <taxon>Eukaryota</taxon>
        <taxon>Fungi</taxon>
        <taxon>Dikarya</taxon>
        <taxon>Ascomycota</taxon>
        <taxon>Pezizomycotina</taxon>
        <taxon>Dothideomycetes</taxon>
        <taxon>Pleosporomycetidae</taxon>
        <taxon>Pleosporales</taxon>
        <taxon>Diademaceae</taxon>
        <taxon>Clathrospora</taxon>
    </lineage>
</organism>
<dbReference type="Proteomes" id="UP000800038">
    <property type="component" value="Unassembled WGS sequence"/>
</dbReference>
<feature type="region of interest" description="Disordered" evidence="1">
    <location>
        <begin position="57"/>
        <end position="99"/>
    </location>
</feature>
<evidence type="ECO:0000256" key="1">
    <source>
        <dbReference type="SAM" id="MobiDB-lite"/>
    </source>
</evidence>
<dbReference type="AlphaFoldDB" id="A0A6A5SRV3"/>
<name>A0A6A5SRV3_9PLEO</name>
<protein>
    <submittedName>
        <fullName evidence="2">Uncharacterized protein</fullName>
    </submittedName>
</protein>
<evidence type="ECO:0000313" key="3">
    <source>
        <dbReference type="Proteomes" id="UP000800038"/>
    </source>
</evidence>
<proteinExistence type="predicted"/>
<accession>A0A6A5SRV3</accession>
<keyword evidence="3" id="KW-1185">Reference proteome</keyword>
<reference evidence="2" key="1">
    <citation type="journal article" date="2020" name="Stud. Mycol.">
        <title>101 Dothideomycetes genomes: a test case for predicting lifestyles and emergence of pathogens.</title>
        <authorList>
            <person name="Haridas S."/>
            <person name="Albert R."/>
            <person name="Binder M."/>
            <person name="Bloem J."/>
            <person name="Labutti K."/>
            <person name="Salamov A."/>
            <person name="Andreopoulos B."/>
            <person name="Baker S."/>
            <person name="Barry K."/>
            <person name="Bills G."/>
            <person name="Bluhm B."/>
            <person name="Cannon C."/>
            <person name="Castanera R."/>
            <person name="Culley D."/>
            <person name="Daum C."/>
            <person name="Ezra D."/>
            <person name="Gonzalez J."/>
            <person name="Henrissat B."/>
            <person name="Kuo A."/>
            <person name="Liang C."/>
            <person name="Lipzen A."/>
            <person name="Lutzoni F."/>
            <person name="Magnuson J."/>
            <person name="Mondo S."/>
            <person name="Nolan M."/>
            <person name="Ohm R."/>
            <person name="Pangilinan J."/>
            <person name="Park H.-J."/>
            <person name="Ramirez L."/>
            <person name="Alfaro M."/>
            <person name="Sun H."/>
            <person name="Tritt A."/>
            <person name="Yoshinaga Y."/>
            <person name="Zwiers L.-H."/>
            <person name="Turgeon B."/>
            <person name="Goodwin S."/>
            <person name="Spatafora J."/>
            <person name="Crous P."/>
            <person name="Grigoriev I."/>
        </authorList>
    </citation>
    <scope>NUCLEOTIDE SEQUENCE</scope>
    <source>
        <strain evidence="2">CBS 161.51</strain>
    </source>
</reference>
<dbReference type="EMBL" id="ML976025">
    <property type="protein sequence ID" value="KAF1943385.1"/>
    <property type="molecule type" value="Genomic_DNA"/>
</dbReference>
<gene>
    <name evidence="2" type="ORF">EJ02DRAFT_132506</name>
</gene>